<evidence type="ECO:0000313" key="2">
    <source>
        <dbReference type="EMBL" id="VUZ84821.1"/>
    </source>
</evidence>
<reference evidence="2 3" key="1">
    <citation type="submission" date="2019-07" db="EMBL/GenBank/DDBJ databases">
        <authorList>
            <person name="Cremers G."/>
        </authorList>
    </citation>
    <scope>NUCLEOTIDE SEQUENCE [LARGE SCALE GENOMIC DNA]</scope>
</reference>
<evidence type="ECO:0000256" key="1">
    <source>
        <dbReference type="SAM" id="SignalP"/>
    </source>
</evidence>
<keyword evidence="1" id="KW-0732">Signal</keyword>
<keyword evidence="3" id="KW-1185">Reference proteome</keyword>
<sequence length="369" mass="37061">MRANCHNRLVLTRSAYATLASFLFWTMAAFVPPTARAAEPTLGLATGSQEAQVTTDGQRWTTLPSSSNPLYEGTMLRTGKGTASVMLKDGTQMELQPHTLVGLAGSRTAPVVKVAVGQVLFRVPSSSRAALVTPSVRYQTDNGNTGDRPTILKAKSSTLSTTDSVGTIVVNSRGGSRLSLQQGEILARSAGNPGLHIVKAGQSVYIPQVGAPDHNFGVMLAQALPGNSSGLPAGAVPVYGENGKSIGYITDGSFTGSPGITANLPNPVPSGTIPADANIPPGATPIFTGDPAYAGYILDDKLAAYIPPGGGALAGAEAGAAAGAGIETETAVGVTVGLAAIGLGVGLGLSQSGGNGNGKASESSPAKLE</sequence>
<dbReference type="EMBL" id="CABIKM010000019">
    <property type="protein sequence ID" value="VUZ84821.1"/>
    <property type="molecule type" value="Genomic_DNA"/>
</dbReference>
<organism evidence="2 3">
    <name type="scientific">Candidatus Methylomirabilis lanthanidiphila</name>
    <dbReference type="NCBI Taxonomy" id="2211376"/>
    <lineage>
        <taxon>Bacteria</taxon>
        <taxon>Candidatus Methylomirabilota</taxon>
        <taxon>Candidatus Methylomirabilia</taxon>
        <taxon>Candidatus Methylomirabilales</taxon>
        <taxon>Candidatus Methylomirabilaceae</taxon>
        <taxon>Candidatus Methylomirabilis</taxon>
    </lineage>
</organism>
<feature type="chain" id="PRO_5021712543" evidence="1">
    <location>
        <begin position="38"/>
        <end position="369"/>
    </location>
</feature>
<gene>
    <name evidence="2" type="ORF">MELA_01195</name>
</gene>
<dbReference type="Proteomes" id="UP000334340">
    <property type="component" value="Unassembled WGS sequence"/>
</dbReference>
<evidence type="ECO:0000313" key="3">
    <source>
        <dbReference type="Proteomes" id="UP000334340"/>
    </source>
</evidence>
<dbReference type="AlphaFoldDB" id="A0A564ZHM1"/>
<proteinExistence type="predicted"/>
<feature type="signal peptide" evidence="1">
    <location>
        <begin position="1"/>
        <end position="37"/>
    </location>
</feature>
<name>A0A564ZHM1_9BACT</name>
<protein>
    <submittedName>
        <fullName evidence="2">FecR protein</fullName>
    </submittedName>
</protein>
<accession>A0A564ZHM1</accession>